<organism evidence="1 2">
    <name type="scientific">Coprinellus micaceus</name>
    <name type="common">Glistening ink-cap mushroom</name>
    <name type="synonym">Coprinus micaceus</name>
    <dbReference type="NCBI Taxonomy" id="71717"/>
    <lineage>
        <taxon>Eukaryota</taxon>
        <taxon>Fungi</taxon>
        <taxon>Dikarya</taxon>
        <taxon>Basidiomycota</taxon>
        <taxon>Agaricomycotina</taxon>
        <taxon>Agaricomycetes</taxon>
        <taxon>Agaricomycetidae</taxon>
        <taxon>Agaricales</taxon>
        <taxon>Agaricineae</taxon>
        <taxon>Psathyrellaceae</taxon>
        <taxon>Coprinellus</taxon>
    </lineage>
</organism>
<gene>
    <name evidence="1" type="ORF">FA13DRAFT_759808</name>
</gene>
<dbReference type="EMBL" id="QPFP01000030">
    <property type="protein sequence ID" value="TEB28811.1"/>
    <property type="molecule type" value="Genomic_DNA"/>
</dbReference>
<dbReference type="OrthoDB" id="2844459at2759"/>
<comment type="caution">
    <text evidence="1">The sequence shown here is derived from an EMBL/GenBank/DDBJ whole genome shotgun (WGS) entry which is preliminary data.</text>
</comment>
<evidence type="ECO:0008006" key="3">
    <source>
        <dbReference type="Google" id="ProtNLM"/>
    </source>
</evidence>
<proteinExistence type="predicted"/>
<evidence type="ECO:0000313" key="2">
    <source>
        <dbReference type="Proteomes" id="UP000298030"/>
    </source>
</evidence>
<evidence type="ECO:0000313" key="1">
    <source>
        <dbReference type="EMBL" id="TEB28811.1"/>
    </source>
</evidence>
<reference evidence="1 2" key="1">
    <citation type="journal article" date="2019" name="Nat. Ecol. Evol.">
        <title>Megaphylogeny resolves global patterns of mushroom evolution.</title>
        <authorList>
            <person name="Varga T."/>
            <person name="Krizsan K."/>
            <person name="Foldi C."/>
            <person name="Dima B."/>
            <person name="Sanchez-Garcia M."/>
            <person name="Sanchez-Ramirez S."/>
            <person name="Szollosi G.J."/>
            <person name="Szarkandi J.G."/>
            <person name="Papp V."/>
            <person name="Albert L."/>
            <person name="Andreopoulos W."/>
            <person name="Angelini C."/>
            <person name="Antonin V."/>
            <person name="Barry K.W."/>
            <person name="Bougher N.L."/>
            <person name="Buchanan P."/>
            <person name="Buyck B."/>
            <person name="Bense V."/>
            <person name="Catcheside P."/>
            <person name="Chovatia M."/>
            <person name="Cooper J."/>
            <person name="Damon W."/>
            <person name="Desjardin D."/>
            <person name="Finy P."/>
            <person name="Geml J."/>
            <person name="Haridas S."/>
            <person name="Hughes K."/>
            <person name="Justo A."/>
            <person name="Karasinski D."/>
            <person name="Kautmanova I."/>
            <person name="Kiss B."/>
            <person name="Kocsube S."/>
            <person name="Kotiranta H."/>
            <person name="LaButti K.M."/>
            <person name="Lechner B.E."/>
            <person name="Liimatainen K."/>
            <person name="Lipzen A."/>
            <person name="Lukacs Z."/>
            <person name="Mihaltcheva S."/>
            <person name="Morgado L.N."/>
            <person name="Niskanen T."/>
            <person name="Noordeloos M.E."/>
            <person name="Ohm R.A."/>
            <person name="Ortiz-Santana B."/>
            <person name="Ovrebo C."/>
            <person name="Racz N."/>
            <person name="Riley R."/>
            <person name="Savchenko A."/>
            <person name="Shiryaev A."/>
            <person name="Soop K."/>
            <person name="Spirin V."/>
            <person name="Szebenyi C."/>
            <person name="Tomsovsky M."/>
            <person name="Tulloss R.E."/>
            <person name="Uehling J."/>
            <person name="Grigoriev I.V."/>
            <person name="Vagvolgyi C."/>
            <person name="Papp T."/>
            <person name="Martin F.M."/>
            <person name="Miettinen O."/>
            <person name="Hibbett D.S."/>
            <person name="Nagy L.G."/>
        </authorList>
    </citation>
    <scope>NUCLEOTIDE SEQUENCE [LARGE SCALE GENOMIC DNA]</scope>
    <source>
        <strain evidence="1 2">FP101781</strain>
    </source>
</reference>
<dbReference type="Proteomes" id="UP000298030">
    <property type="component" value="Unassembled WGS sequence"/>
</dbReference>
<dbReference type="AlphaFoldDB" id="A0A4Y7T465"/>
<protein>
    <recommendedName>
        <fullName evidence="3">F-box domain-containing protein</fullName>
    </recommendedName>
</protein>
<sequence>MSGGNLLHWLYGPQTVVEIRALKTLHLNPANEGRPFSFGPCSTSLTDLDIVYSNRMTPPVSLGSLVALRRVTIRVEAQWSLDQVSFSLNTLPSQTIEYLEVGLRLTHVMDFRIIQLLTSLDRRLFTRKHEWENLKALRVVGYMSEGEWEKVEERKGFGGFKDCLRSVFNPLLKGHGSVKSVLNVDVVKEGQYVRGGR</sequence>
<name>A0A4Y7T465_COPMI</name>
<accession>A0A4Y7T465</accession>
<keyword evidence="2" id="KW-1185">Reference proteome</keyword>